<evidence type="ECO:0000313" key="1">
    <source>
        <dbReference type="EMBL" id="AXF95447.1"/>
    </source>
</evidence>
<dbReference type="Proteomes" id="UP000253689">
    <property type="component" value="Chromosome"/>
</dbReference>
<sequence length="94" mass="11307">MNITESIKFDKLKEENEALKEQLEMAHYFNQNLGKELDELKQQILYKEDFKKFAHCMNCGDDYFFNRCLTCGWKKIIDLKDNSKYDKLPSKENK</sequence>
<dbReference type="KEGG" id="sphh:SDAV_00453"/>
<keyword evidence="2" id="KW-1185">Reference proteome</keyword>
<reference evidence="2" key="1">
    <citation type="submission" date="2018-07" db="EMBL/GenBank/DDBJ databases">
        <title>Complete Genome Sequence of Spiroplasma phoeniceum.</title>
        <authorList>
            <person name="Davis R.E."/>
            <person name="Shao J.Y."/>
            <person name="Zhao Y."/>
            <person name="Silver A."/>
            <person name="Stump z."/>
            <person name="Gasparich G."/>
        </authorList>
    </citation>
    <scope>NUCLEOTIDE SEQUENCE [LARGE SCALE GENOMIC DNA]</scope>
    <source>
        <strain evidence="2">P40</strain>
    </source>
</reference>
<gene>
    <name evidence="1" type="ORF">SDAV_00453</name>
</gene>
<evidence type="ECO:0000313" key="2">
    <source>
        <dbReference type="Proteomes" id="UP000253689"/>
    </source>
</evidence>
<protein>
    <submittedName>
        <fullName evidence="1">Uncharacterized protein</fullName>
    </submittedName>
</protein>
<name>A0A345DMK9_9MOLU</name>
<accession>A0A345DMK9</accession>
<organism evidence="1 2">
    <name type="scientific">Spiroplasma phoeniceum P40</name>
    <dbReference type="NCBI Taxonomy" id="1276259"/>
    <lineage>
        <taxon>Bacteria</taxon>
        <taxon>Bacillati</taxon>
        <taxon>Mycoplasmatota</taxon>
        <taxon>Mollicutes</taxon>
        <taxon>Entomoplasmatales</taxon>
        <taxon>Spiroplasmataceae</taxon>
        <taxon>Spiroplasma</taxon>
    </lineage>
</organism>
<dbReference type="RefSeq" id="WP_114564370.1">
    <property type="nucleotide sequence ID" value="NZ_CP031088.1"/>
</dbReference>
<dbReference type="AlphaFoldDB" id="A0A345DMK9"/>
<dbReference type="EMBL" id="CP031088">
    <property type="protein sequence ID" value="AXF95447.1"/>
    <property type="molecule type" value="Genomic_DNA"/>
</dbReference>
<proteinExistence type="predicted"/>